<proteinExistence type="predicted"/>
<evidence type="ECO:0000313" key="2">
    <source>
        <dbReference type="EMBL" id="KAH7956893.1"/>
    </source>
</evidence>
<feature type="region of interest" description="Disordered" evidence="1">
    <location>
        <begin position="1"/>
        <end position="48"/>
    </location>
</feature>
<dbReference type="AlphaFoldDB" id="A0A9D4PWD8"/>
<evidence type="ECO:0000256" key="1">
    <source>
        <dbReference type="SAM" id="MobiDB-lite"/>
    </source>
</evidence>
<dbReference type="EMBL" id="JABSTV010001250">
    <property type="protein sequence ID" value="KAH7956893.1"/>
    <property type="molecule type" value="Genomic_DNA"/>
</dbReference>
<sequence length="191" mass="21427">MTSQRAGKRPGYQPGDLSDDEDTVSGDDDFQAQAHRYGNPTQKRKKLCRGKEELEAECSASSIDAGAGPSWAGAAGPSWSDNDDYAEFKVQEEFQELELDKFLEQWTLLEWPLFNIVDCLHGEFVRMEKIKDKLDLEDYVLSEASLADVFLAFSHERKVVDFCGADVRIYSHSDPCEVLSGDPVTPALIRQ</sequence>
<protein>
    <submittedName>
        <fullName evidence="2">Uncharacterized protein</fullName>
    </submittedName>
</protein>
<feature type="compositionally biased region" description="Acidic residues" evidence="1">
    <location>
        <begin position="17"/>
        <end position="30"/>
    </location>
</feature>
<name>A0A9D4PWD8_RHISA</name>
<organism evidence="2 3">
    <name type="scientific">Rhipicephalus sanguineus</name>
    <name type="common">Brown dog tick</name>
    <name type="synonym">Ixodes sanguineus</name>
    <dbReference type="NCBI Taxonomy" id="34632"/>
    <lineage>
        <taxon>Eukaryota</taxon>
        <taxon>Metazoa</taxon>
        <taxon>Ecdysozoa</taxon>
        <taxon>Arthropoda</taxon>
        <taxon>Chelicerata</taxon>
        <taxon>Arachnida</taxon>
        <taxon>Acari</taxon>
        <taxon>Parasitiformes</taxon>
        <taxon>Ixodida</taxon>
        <taxon>Ixodoidea</taxon>
        <taxon>Ixodidae</taxon>
        <taxon>Rhipicephalinae</taxon>
        <taxon>Rhipicephalus</taxon>
        <taxon>Rhipicephalus</taxon>
    </lineage>
</organism>
<reference evidence="2" key="2">
    <citation type="submission" date="2021-09" db="EMBL/GenBank/DDBJ databases">
        <authorList>
            <person name="Jia N."/>
            <person name="Wang J."/>
            <person name="Shi W."/>
            <person name="Du L."/>
            <person name="Sun Y."/>
            <person name="Zhan W."/>
            <person name="Jiang J."/>
            <person name="Wang Q."/>
            <person name="Zhang B."/>
            <person name="Ji P."/>
            <person name="Sakyi L.B."/>
            <person name="Cui X."/>
            <person name="Yuan T."/>
            <person name="Jiang B."/>
            <person name="Yang W."/>
            <person name="Lam T.T.-Y."/>
            <person name="Chang Q."/>
            <person name="Ding S."/>
            <person name="Wang X."/>
            <person name="Zhu J."/>
            <person name="Ruan X."/>
            <person name="Zhao L."/>
            <person name="Wei J."/>
            <person name="Que T."/>
            <person name="Du C."/>
            <person name="Cheng J."/>
            <person name="Dai P."/>
            <person name="Han X."/>
            <person name="Huang E."/>
            <person name="Gao Y."/>
            <person name="Liu J."/>
            <person name="Shao H."/>
            <person name="Ye R."/>
            <person name="Li L."/>
            <person name="Wei W."/>
            <person name="Wang X."/>
            <person name="Wang C."/>
            <person name="Huo Q."/>
            <person name="Li W."/>
            <person name="Guo W."/>
            <person name="Chen H."/>
            <person name="Chen S."/>
            <person name="Zhou L."/>
            <person name="Zhou L."/>
            <person name="Ni X."/>
            <person name="Tian J."/>
            <person name="Zhou Y."/>
            <person name="Sheng Y."/>
            <person name="Liu T."/>
            <person name="Pan Y."/>
            <person name="Xia L."/>
            <person name="Li J."/>
            <person name="Zhao F."/>
            <person name="Cao W."/>
        </authorList>
    </citation>
    <scope>NUCLEOTIDE SEQUENCE</scope>
    <source>
        <strain evidence="2">Rsan-2018</strain>
        <tissue evidence="2">Larvae</tissue>
    </source>
</reference>
<gene>
    <name evidence="2" type="ORF">HPB52_013471</name>
</gene>
<reference evidence="2" key="1">
    <citation type="journal article" date="2020" name="Cell">
        <title>Large-Scale Comparative Analyses of Tick Genomes Elucidate Their Genetic Diversity and Vector Capacities.</title>
        <authorList>
            <consortium name="Tick Genome and Microbiome Consortium (TIGMIC)"/>
            <person name="Jia N."/>
            <person name="Wang J."/>
            <person name="Shi W."/>
            <person name="Du L."/>
            <person name="Sun Y."/>
            <person name="Zhan W."/>
            <person name="Jiang J.F."/>
            <person name="Wang Q."/>
            <person name="Zhang B."/>
            <person name="Ji P."/>
            <person name="Bell-Sakyi L."/>
            <person name="Cui X.M."/>
            <person name="Yuan T.T."/>
            <person name="Jiang B.G."/>
            <person name="Yang W.F."/>
            <person name="Lam T.T."/>
            <person name="Chang Q.C."/>
            <person name="Ding S.J."/>
            <person name="Wang X.J."/>
            <person name="Zhu J.G."/>
            <person name="Ruan X.D."/>
            <person name="Zhao L."/>
            <person name="Wei J.T."/>
            <person name="Ye R.Z."/>
            <person name="Que T.C."/>
            <person name="Du C.H."/>
            <person name="Zhou Y.H."/>
            <person name="Cheng J.X."/>
            <person name="Dai P.F."/>
            <person name="Guo W.B."/>
            <person name="Han X.H."/>
            <person name="Huang E.J."/>
            <person name="Li L.F."/>
            <person name="Wei W."/>
            <person name="Gao Y.C."/>
            <person name="Liu J.Z."/>
            <person name="Shao H.Z."/>
            <person name="Wang X."/>
            <person name="Wang C.C."/>
            <person name="Yang T.C."/>
            <person name="Huo Q.B."/>
            <person name="Li W."/>
            <person name="Chen H.Y."/>
            <person name="Chen S.E."/>
            <person name="Zhou L.G."/>
            <person name="Ni X.B."/>
            <person name="Tian J.H."/>
            <person name="Sheng Y."/>
            <person name="Liu T."/>
            <person name="Pan Y.S."/>
            <person name="Xia L.Y."/>
            <person name="Li J."/>
            <person name="Zhao F."/>
            <person name="Cao W.C."/>
        </authorList>
    </citation>
    <scope>NUCLEOTIDE SEQUENCE</scope>
    <source>
        <strain evidence="2">Rsan-2018</strain>
    </source>
</reference>
<dbReference type="VEuPathDB" id="VectorBase:RSAN_047782"/>
<comment type="caution">
    <text evidence="2">The sequence shown here is derived from an EMBL/GenBank/DDBJ whole genome shotgun (WGS) entry which is preliminary data.</text>
</comment>
<dbReference type="Proteomes" id="UP000821837">
    <property type="component" value="Unassembled WGS sequence"/>
</dbReference>
<keyword evidence="3" id="KW-1185">Reference proteome</keyword>
<evidence type="ECO:0000313" key="3">
    <source>
        <dbReference type="Proteomes" id="UP000821837"/>
    </source>
</evidence>
<accession>A0A9D4PWD8</accession>